<evidence type="ECO:0000313" key="2">
    <source>
        <dbReference type="EMBL" id="GGB64113.1"/>
    </source>
</evidence>
<accession>A0ABQ1JAH3</accession>
<protein>
    <submittedName>
        <fullName evidence="2">Uncharacterized protein</fullName>
    </submittedName>
</protein>
<organism evidence="2 3">
    <name type="scientific">Henriciella pelagia</name>
    <dbReference type="NCBI Taxonomy" id="1977912"/>
    <lineage>
        <taxon>Bacteria</taxon>
        <taxon>Pseudomonadati</taxon>
        <taxon>Pseudomonadota</taxon>
        <taxon>Alphaproteobacteria</taxon>
        <taxon>Hyphomonadales</taxon>
        <taxon>Hyphomonadaceae</taxon>
        <taxon>Henriciella</taxon>
    </lineage>
</organism>
<reference evidence="3" key="1">
    <citation type="journal article" date="2019" name="Int. J. Syst. Evol. Microbiol.">
        <title>The Global Catalogue of Microorganisms (GCM) 10K type strain sequencing project: providing services to taxonomists for standard genome sequencing and annotation.</title>
        <authorList>
            <consortium name="The Broad Institute Genomics Platform"/>
            <consortium name="The Broad Institute Genome Sequencing Center for Infectious Disease"/>
            <person name="Wu L."/>
            <person name="Ma J."/>
        </authorList>
    </citation>
    <scope>NUCLEOTIDE SEQUENCE [LARGE SCALE GENOMIC DNA]</scope>
    <source>
        <strain evidence="3">CGMCC 1.15928</strain>
    </source>
</reference>
<dbReference type="InterPro" id="IPR058067">
    <property type="entry name" value="CC_3452-like"/>
</dbReference>
<dbReference type="NCBIfam" id="NF047636">
    <property type="entry name" value="CC_3452_fam"/>
    <property type="match status" value="1"/>
</dbReference>
<evidence type="ECO:0000313" key="3">
    <source>
        <dbReference type="Proteomes" id="UP000628854"/>
    </source>
</evidence>
<dbReference type="Proteomes" id="UP000628854">
    <property type="component" value="Unassembled WGS sequence"/>
</dbReference>
<name>A0ABQ1JAH3_9PROT</name>
<proteinExistence type="predicted"/>
<dbReference type="RefSeq" id="WP_084391484.1">
    <property type="nucleotide sequence ID" value="NZ_BMKF01000001.1"/>
</dbReference>
<dbReference type="EMBL" id="BMKF01000001">
    <property type="protein sequence ID" value="GGB64113.1"/>
    <property type="molecule type" value="Genomic_DNA"/>
</dbReference>
<gene>
    <name evidence="2" type="ORF">GCM10011503_11120</name>
</gene>
<feature type="chain" id="PRO_5047207286" evidence="1">
    <location>
        <begin position="21"/>
        <end position="100"/>
    </location>
</feature>
<evidence type="ECO:0000256" key="1">
    <source>
        <dbReference type="SAM" id="SignalP"/>
    </source>
</evidence>
<keyword evidence="1" id="KW-0732">Signal</keyword>
<dbReference type="InterPro" id="IPR058513">
    <property type="entry name" value="DUF8200"/>
</dbReference>
<dbReference type="Pfam" id="PF26624">
    <property type="entry name" value="DUF8200"/>
    <property type="match status" value="1"/>
</dbReference>
<feature type="signal peptide" evidence="1">
    <location>
        <begin position="1"/>
        <end position="20"/>
    </location>
</feature>
<keyword evidence="3" id="KW-1185">Reference proteome</keyword>
<comment type="caution">
    <text evidence="2">The sequence shown here is derived from an EMBL/GenBank/DDBJ whole genome shotgun (WGS) entry which is preliminary data.</text>
</comment>
<sequence>MIRTASIAAAAAAFALPALAGTSFTAVLTKPVEKSDSIVAAKALWDCDGDKCVAELNRRTVTVRTCKKVASEVGELAAFSNEKESLSEADLAKCNEAAKR</sequence>